<evidence type="ECO:0000313" key="2">
    <source>
        <dbReference type="EMBL" id="MCH92822.1"/>
    </source>
</evidence>
<proteinExistence type="predicted"/>
<keyword evidence="3" id="KW-1185">Reference proteome</keyword>
<dbReference type="AlphaFoldDB" id="A0A392MZR5"/>
<evidence type="ECO:0000313" key="3">
    <source>
        <dbReference type="Proteomes" id="UP000265520"/>
    </source>
</evidence>
<feature type="region of interest" description="Disordered" evidence="1">
    <location>
        <begin position="65"/>
        <end position="90"/>
    </location>
</feature>
<name>A0A392MZR5_9FABA</name>
<feature type="region of interest" description="Disordered" evidence="1">
    <location>
        <begin position="141"/>
        <end position="166"/>
    </location>
</feature>
<accession>A0A392MZR5</accession>
<dbReference type="EMBL" id="LXQA010023535">
    <property type="protein sequence ID" value="MCH92822.1"/>
    <property type="molecule type" value="Genomic_DNA"/>
</dbReference>
<organism evidence="2 3">
    <name type="scientific">Trifolium medium</name>
    <dbReference type="NCBI Taxonomy" id="97028"/>
    <lineage>
        <taxon>Eukaryota</taxon>
        <taxon>Viridiplantae</taxon>
        <taxon>Streptophyta</taxon>
        <taxon>Embryophyta</taxon>
        <taxon>Tracheophyta</taxon>
        <taxon>Spermatophyta</taxon>
        <taxon>Magnoliopsida</taxon>
        <taxon>eudicotyledons</taxon>
        <taxon>Gunneridae</taxon>
        <taxon>Pentapetalae</taxon>
        <taxon>rosids</taxon>
        <taxon>fabids</taxon>
        <taxon>Fabales</taxon>
        <taxon>Fabaceae</taxon>
        <taxon>Papilionoideae</taxon>
        <taxon>50 kb inversion clade</taxon>
        <taxon>NPAAA clade</taxon>
        <taxon>Hologalegina</taxon>
        <taxon>IRL clade</taxon>
        <taxon>Trifolieae</taxon>
        <taxon>Trifolium</taxon>
    </lineage>
</organism>
<comment type="caution">
    <text evidence="2">The sequence shown here is derived from an EMBL/GenBank/DDBJ whole genome shotgun (WGS) entry which is preliminary data.</text>
</comment>
<feature type="compositionally biased region" description="Polar residues" evidence="1">
    <location>
        <begin position="65"/>
        <end position="87"/>
    </location>
</feature>
<reference evidence="2 3" key="1">
    <citation type="journal article" date="2018" name="Front. Plant Sci.">
        <title>Red Clover (Trifolium pratense) and Zigzag Clover (T. medium) - A Picture of Genomic Similarities and Differences.</title>
        <authorList>
            <person name="Dluhosova J."/>
            <person name="Istvanek J."/>
            <person name="Nedelnik J."/>
            <person name="Repkova J."/>
        </authorList>
    </citation>
    <scope>NUCLEOTIDE SEQUENCE [LARGE SCALE GENOMIC DNA]</scope>
    <source>
        <strain evidence="3">cv. 10/8</strain>
        <tissue evidence="2">Leaf</tissue>
    </source>
</reference>
<protein>
    <submittedName>
        <fullName evidence="2">Uncharacterized protein</fullName>
    </submittedName>
</protein>
<dbReference type="Proteomes" id="UP000265520">
    <property type="component" value="Unassembled WGS sequence"/>
</dbReference>
<sequence>MWISTNLDNSEYHRTIMSTCKNLIIANEPDCQHSNKFTNQRLTRGSSKQSQTFLTKLSKVPNLKMTKNQKSYQSEPTSGTISNSNETMQRRCGDNKVGEKLHARNQLYKRTTQGPPTAFTGSEAKPAYAEVRSHHATISQRLHRGGVRVKETRQQRSKQGLKREDDVQRKIWRRKVAVAMSGGARARVCNGKEIRAYDFLRVCLNGVIRNFRNLEF</sequence>
<evidence type="ECO:0000256" key="1">
    <source>
        <dbReference type="SAM" id="MobiDB-lite"/>
    </source>
</evidence>